<evidence type="ECO:0000313" key="4">
    <source>
        <dbReference type="Proteomes" id="UP000053462"/>
    </source>
</evidence>
<dbReference type="Pfam" id="PF21664">
    <property type="entry name" value="TBPIP_C"/>
    <property type="match status" value="1"/>
</dbReference>
<accession>A0A117IT27</accession>
<dbReference type="InterPro" id="IPR043112">
    <property type="entry name" value="TIP_C"/>
</dbReference>
<dbReference type="Gene3D" id="3.90.79.30">
    <property type="entry name" value="TBP-interacting protein, C-terminal domain"/>
    <property type="match status" value="1"/>
</dbReference>
<keyword evidence="4" id="KW-1185">Reference proteome</keyword>
<dbReference type="InterPro" id="IPR029125">
    <property type="entry name" value="TIP_N"/>
</dbReference>
<dbReference type="InterPro" id="IPR049118">
    <property type="entry name" value="TBPIP_C"/>
</dbReference>
<evidence type="ECO:0000313" key="3">
    <source>
        <dbReference type="EMBL" id="KUH32790.1"/>
    </source>
</evidence>
<proteinExistence type="predicted"/>
<evidence type="ECO:0000259" key="1">
    <source>
        <dbReference type="Pfam" id="PF15517"/>
    </source>
</evidence>
<dbReference type="Gene3D" id="3.40.1350.70">
    <property type="entry name" value="TBP-interacting protein, N-terminal domain"/>
    <property type="match status" value="1"/>
</dbReference>
<dbReference type="SUPFAM" id="SSF159612">
    <property type="entry name" value="TBP-interacting protein-like"/>
    <property type="match status" value="1"/>
</dbReference>
<protein>
    <submittedName>
        <fullName evidence="3">TBP-interacting protein</fullName>
    </submittedName>
</protein>
<name>A0A117IT27_9EURY</name>
<feature type="domain" description="TBP-interacting protein N-terminal" evidence="1">
    <location>
        <begin position="3"/>
        <end position="101"/>
    </location>
</feature>
<dbReference type="Proteomes" id="UP000053462">
    <property type="component" value="Unassembled WGS sequence"/>
</dbReference>
<evidence type="ECO:0000259" key="2">
    <source>
        <dbReference type="Pfam" id="PF21664"/>
    </source>
</evidence>
<organism evidence="3 4">
    <name type="scientific">Thermococcus celericrescens</name>
    <dbReference type="NCBI Taxonomy" id="227598"/>
    <lineage>
        <taxon>Archaea</taxon>
        <taxon>Methanobacteriati</taxon>
        <taxon>Methanobacteriota</taxon>
        <taxon>Thermococci</taxon>
        <taxon>Thermococcales</taxon>
        <taxon>Thermococcaceae</taxon>
        <taxon>Thermococcus</taxon>
    </lineage>
</organism>
<gene>
    <name evidence="3" type="ORF">APY94_08365</name>
</gene>
<dbReference type="RefSeq" id="WP_058939200.1">
    <property type="nucleotide sequence ID" value="NZ_LLYW01000029.1"/>
</dbReference>
<dbReference type="STRING" id="227598.APY94_08365"/>
<dbReference type="AlphaFoldDB" id="A0A117IT27"/>
<dbReference type="Pfam" id="PF15517">
    <property type="entry name" value="TBPIP_N"/>
    <property type="match status" value="1"/>
</dbReference>
<dbReference type="InterPro" id="IPR038230">
    <property type="entry name" value="TIP_N_sf"/>
</dbReference>
<comment type="caution">
    <text evidence="3">The sequence shown here is derived from an EMBL/GenBank/DDBJ whole genome shotgun (WGS) entry which is preliminary data.</text>
</comment>
<dbReference type="GeneID" id="41609053"/>
<sequence length="228" mass="26270">MQYGELSPRIKRVYAQVRYLDDYHWEISGDKIVGIHKKSNVRVTIDVADNKEHAEKLAKSDGAGIRIIAVPDKNVFYVHNGAFILTYRYIKATLADINDHIVWSGFKVVEDGGNLIQEDLYEYLGGALINHIKNNMLAGQDYVFWQFYRCEECGKYVDVESLERHLKGHGIKHHEKSEERYEVFEINFRDGKVYDKYGKEVPMKEFSEDARDFLSEILAGASQGGPNE</sequence>
<feature type="domain" description="TBP-interacting protein C-terminal" evidence="2">
    <location>
        <begin position="102"/>
        <end position="216"/>
    </location>
</feature>
<dbReference type="EMBL" id="LLYW01000029">
    <property type="protein sequence ID" value="KUH32790.1"/>
    <property type="molecule type" value="Genomic_DNA"/>
</dbReference>
<reference evidence="3 4" key="1">
    <citation type="submission" date="2015-10" db="EMBL/GenBank/DDBJ databases">
        <title>Draft genome sequence of Thermococcus celericrescens strain DSM 17994.</title>
        <authorList>
            <person name="Hong S.-J."/>
            <person name="Park C.-E."/>
            <person name="Shin J.-H."/>
        </authorList>
    </citation>
    <scope>NUCLEOTIDE SEQUENCE [LARGE SCALE GENOMIC DNA]</scope>
    <source>
        <strain evidence="3 4">DSM 17994</strain>
    </source>
</reference>
<dbReference type="OrthoDB" id="84510at2157"/>